<evidence type="ECO:0000256" key="2">
    <source>
        <dbReference type="ARBA" id="ARBA00022707"/>
    </source>
</evidence>
<organism evidence="7 8">
    <name type="scientific">Rhinolophus ferrumequinum</name>
    <name type="common">Greater horseshoe bat</name>
    <dbReference type="NCBI Taxonomy" id="59479"/>
    <lineage>
        <taxon>Eukaryota</taxon>
        <taxon>Metazoa</taxon>
        <taxon>Chordata</taxon>
        <taxon>Craniata</taxon>
        <taxon>Vertebrata</taxon>
        <taxon>Euteleostomi</taxon>
        <taxon>Mammalia</taxon>
        <taxon>Eutheria</taxon>
        <taxon>Laurasiatheria</taxon>
        <taxon>Chiroptera</taxon>
        <taxon>Yinpterochiroptera</taxon>
        <taxon>Rhinolophoidea</taxon>
        <taxon>Rhinolophidae</taxon>
        <taxon>Rhinolophinae</taxon>
        <taxon>Rhinolophus</taxon>
    </lineage>
</organism>
<sequence length="129" mass="15076">MGNAESKYEPYICLLKQLLKKGKHKTSEKKVEELLKVFETHCSWFPDLGTLDLDQWEEVGRDLHKLHSNGISLPGSIWETWELVHLVLEPLQTDSEEETEIEIEDQMGEREDREDEDKESEIVPTVIQK</sequence>
<dbReference type="PANTHER" id="PTHR40389">
    <property type="entry name" value="ENDOGENOUS RETROVIRUS GROUP K MEMBER 24 GAG POLYPROTEIN-RELATED"/>
    <property type="match status" value="1"/>
</dbReference>
<name>A0A7J8AV87_RHIFE</name>
<dbReference type="PANTHER" id="PTHR40389:SF2">
    <property type="entry name" value="ENDOGENOUS RETROVIRUS GROUP K MEMBER 24 GAG POLYPROTEIN-RELATED"/>
    <property type="match status" value="1"/>
</dbReference>
<dbReference type="EMBL" id="JACAGC010000001">
    <property type="protein sequence ID" value="KAF6390324.1"/>
    <property type="molecule type" value="Genomic_DNA"/>
</dbReference>
<keyword evidence="3" id="KW-0677">Repeat</keyword>
<dbReference type="InterPro" id="IPR010999">
    <property type="entry name" value="Retrovr_matrix"/>
</dbReference>
<accession>A0A7J8AV87</accession>
<keyword evidence="2" id="KW-0519">Myristate</keyword>
<evidence type="ECO:0000256" key="3">
    <source>
        <dbReference type="ARBA" id="ARBA00022737"/>
    </source>
</evidence>
<dbReference type="AlphaFoldDB" id="A0A7J8AV87"/>
<dbReference type="SUPFAM" id="SSF47836">
    <property type="entry name" value="Retroviral matrix proteins"/>
    <property type="match status" value="1"/>
</dbReference>
<evidence type="ECO:0000313" key="7">
    <source>
        <dbReference type="EMBL" id="KAF6390324.1"/>
    </source>
</evidence>
<feature type="domain" description="Beta-retroviral matrix protein" evidence="6">
    <location>
        <begin position="9"/>
        <end position="89"/>
    </location>
</feature>
<comment type="caution">
    <text evidence="7">The sequence shown here is derived from an EMBL/GenBank/DDBJ whole genome shotgun (WGS) entry which is preliminary data.</text>
</comment>
<evidence type="ECO:0000256" key="4">
    <source>
        <dbReference type="ARBA" id="ARBA00023136"/>
    </source>
</evidence>
<dbReference type="GO" id="GO:0016020">
    <property type="term" value="C:membrane"/>
    <property type="evidence" value="ECO:0007669"/>
    <property type="project" value="UniProtKB-SubCell"/>
</dbReference>
<dbReference type="GO" id="GO:0005198">
    <property type="term" value="F:structural molecule activity"/>
    <property type="evidence" value="ECO:0007669"/>
    <property type="project" value="InterPro"/>
</dbReference>
<comment type="subcellular location">
    <subcellularLocation>
        <location evidence="1">Membrane</location>
    </subcellularLocation>
</comment>
<dbReference type="Gene3D" id="1.10.150.490">
    <property type="entry name" value="Retroviral GAG p10 protein"/>
    <property type="match status" value="1"/>
</dbReference>
<evidence type="ECO:0000256" key="5">
    <source>
        <dbReference type="SAM" id="MobiDB-lite"/>
    </source>
</evidence>
<gene>
    <name evidence="7" type="ORF">mRhiFer1_007898</name>
</gene>
<dbReference type="Pfam" id="PF02337">
    <property type="entry name" value="Gag_p10"/>
    <property type="match status" value="1"/>
</dbReference>
<keyword evidence="2" id="KW-0449">Lipoprotein</keyword>
<evidence type="ECO:0000256" key="1">
    <source>
        <dbReference type="ARBA" id="ARBA00004370"/>
    </source>
</evidence>
<reference evidence="7 8" key="1">
    <citation type="journal article" date="2020" name="Nature">
        <title>Six reference-quality genomes reveal evolution of bat adaptations.</title>
        <authorList>
            <person name="Jebb D."/>
            <person name="Huang Z."/>
            <person name="Pippel M."/>
            <person name="Hughes G.M."/>
            <person name="Lavrichenko K."/>
            <person name="Devanna P."/>
            <person name="Winkler S."/>
            <person name="Jermiin L.S."/>
            <person name="Skirmuntt E.C."/>
            <person name="Katzourakis A."/>
            <person name="Burkitt-Gray L."/>
            <person name="Ray D.A."/>
            <person name="Sullivan K.A.M."/>
            <person name="Roscito J.G."/>
            <person name="Kirilenko B.M."/>
            <person name="Davalos L.M."/>
            <person name="Corthals A.P."/>
            <person name="Power M.L."/>
            <person name="Jones G."/>
            <person name="Ransome R.D."/>
            <person name="Dechmann D.K.N."/>
            <person name="Locatelli A.G."/>
            <person name="Puechmaille S.J."/>
            <person name="Fedrigo O."/>
            <person name="Jarvis E.D."/>
            <person name="Hiller M."/>
            <person name="Vernes S.C."/>
            <person name="Myers E.W."/>
            <person name="Teeling E.C."/>
        </authorList>
    </citation>
    <scope>NUCLEOTIDE SEQUENCE [LARGE SCALE GENOMIC DNA]</scope>
    <source>
        <strain evidence="7">MRhiFer1</strain>
        <tissue evidence="7">Lung</tissue>
    </source>
</reference>
<dbReference type="InterPro" id="IPR038124">
    <property type="entry name" value="B_retro_matrix_sf"/>
</dbReference>
<protein>
    <recommendedName>
        <fullName evidence="6">Beta-retroviral matrix protein domain-containing protein</fullName>
    </recommendedName>
</protein>
<evidence type="ECO:0000313" key="8">
    <source>
        <dbReference type="Proteomes" id="UP000585614"/>
    </source>
</evidence>
<feature type="compositionally biased region" description="Acidic residues" evidence="5">
    <location>
        <begin position="94"/>
        <end position="119"/>
    </location>
</feature>
<proteinExistence type="predicted"/>
<evidence type="ECO:0000259" key="6">
    <source>
        <dbReference type="Pfam" id="PF02337"/>
    </source>
</evidence>
<dbReference type="InterPro" id="IPR050195">
    <property type="entry name" value="Primate_lentivir_Gag_pol-like"/>
</dbReference>
<dbReference type="Proteomes" id="UP000585614">
    <property type="component" value="Unassembled WGS sequence"/>
</dbReference>
<keyword evidence="4" id="KW-0472">Membrane</keyword>
<dbReference type="InterPro" id="IPR003322">
    <property type="entry name" value="B_retro_matrix"/>
</dbReference>
<feature type="region of interest" description="Disordered" evidence="5">
    <location>
        <begin position="94"/>
        <end position="129"/>
    </location>
</feature>